<comment type="similarity">
    <text evidence="3 11">Belongs to the RNase H family.</text>
</comment>
<keyword evidence="7 11" id="KW-0479">Metal-binding</keyword>
<dbReference type="InterPro" id="IPR002156">
    <property type="entry name" value="RNaseH_domain"/>
</dbReference>
<evidence type="ECO:0000313" key="15">
    <source>
        <dbReference type="Proteomes" id="UP000002218"/>
    </source>
</evidence>
<evidence type="ECO:0000256" key="8">
    <source>
        <dbReference type="ARBA" id="ARBA00022759"/>
    </source>
</evidence>
<evidence type="ECO:0000256" key="6">
    <source>
        <dbReference type="ARBA" id="ARBA00022722"/>
    </source>
</evidence>
<evidence type="ECO:0000256" key="11">
    <source>
        <dbReference type="HAMAP-Rule" id="MF_00042"/>
    </source>
</evidence>
<dbReference type="STRING" id="479431.Namu_2435"/>
<evidence type="ECO:0000256" key="9">
    <source>
        <dbReference type="ARBA" id="ARBA00022801"/>
    </source>
</evidence>
<comment type="function">
    <text evidence="2 11">Endonuclease that specifically degrades the RNA of RNA-DNA hybrids.</text>
</comment>
<dbReference type="Proteomes" id="UP000002218">
    <property type="component" value="Chromosome"/>
</dbReference>
<dbReference type="KEGG" id="nml:Namu_2435"/>
<feature type="compositionally biased region" description="Low complexity" evidence="12">
    <location>
        <begin position="165"/>
        <end position="175"/>
    </location>
</feature>
<dbReference type="GO" id="GO:0000287">
    <property type="term" value="F:magnesium ion binding"/>
    <property type="evidence" value="ECO:0007669"/>
    <property type="project" value="UniProtKB-UniRule"/>
</dbReference>
<evidence type="ECO:0000256" key="4">
    <source>
        <dbReference type="ARBA" id="ARBA00011245"/>
    </source>
</evidence>
<dbReference type="SUPFAM" id="SSF53098">
    <property type="entry name" value="Ribonuclease H-like"/>
    <property type="match status" value="1"/>
</dbReference>
<protein>
    <recommendedName>
        <fullName evidence="5 11">Ribonuclease H</fullName>
        <shortName evidence="11">RNase H</shortName>
        <ecNumber evidence="5 11">3.1.26.4</ecNumber>
    </recommendedName>
</protein>
<gene>
    <name evidence="11" type="primary">rnhA</name>
    <name evidence="14" type="ordered locus">Namu_2435</name>
</gene>
<organism evidence="14 15">
    <name type="scientific">Nakamurella multipartita (strain ATCC 700099 / DSM 44233 / CIP 104796 / JCM 9543 / NBRC 105858 / Y-104)</name>
    <name type="common">Microsphaera multipartita</name>
    <dbReference type="NCBI Taxonomy" id="479431"/>
    <lineage>
        <taxon>Bacteria</taxon>
        <taxon>Bacillati</taxon>
        <taxon>Actinomycetota</taxon>
        <taxon>Actinomycetes</taxon>
        <taxon>Nakamurellales</taxon>
        <taxon>Nakamurellaceae</taxon>
        <taxon>Nakamurella</taxon>
    </lineage>
</organism>
<feature type="domain" description="RNase H type-1" evidence="13">
    <location>
        <begin position="2"/>
        <end position="144"/>
    </location>
</feature>
<feature type="compositionally biased region" description="Low complexity" evidence="12">
    <location>
        <begin position="187"/>
        <end position="197"/>
    </location>
</feature>
<dbReference type="InterPro" id="IPR012337">
    <property type="entry name" value="RNaseH-like_sf"/>
</dbReference>
<feature type="compositionally biased region" description="Gly residues" evidence="12">
    <location>
        <begin position="143"/>
        <end position="155"/>
    </location>
</feature>
<dbReference type="OrthoDB" id="7845843at2"/>
<comment type="subunit">
    <text evidence="4 11">Monomer.</text>
</comment>
<dbReference type="PROSITE" id="PS50879">
    <property type="entry name" value="RNASE_H_1"/>
    <property type="match status" value="1"/>
</dbReference>
<dbReference type="CDD" id="cd09278">
    <property type="entry name" value="RNase_HI_prokaryote_like"/>
    <property type="match status" value="1"/>
</dbReference>
<dbReference type="InParanoid" id="C8X6F1"/>
<dbReference type="PANTHER" id="PTHR10642">
    <property type="entry name" value="RIBONUCLEASE H1"/>
    <property type="match status" value="1"/>
</dbReference>
<comment type="subcellular location">
    <subcellularLocation>
        <location evidence="11">Cytoplasm</location>
    </subcellularLocation>
</comment>
<dbReference type="eggNOG" id="COG0328">
    <property type="taxonomic scope" value="Bacteria"/>
</dbReference>
<dbReference type="GO" id="GO:0004523">
    <property type="term" value="F:RNA-DNA hybrid ribonuclease activity"/>
    <property type="evidence" value="ECO:0007669"/>
    <property type="project" value="UniProtKB-UniRule"/>
</dbReference>
<evidence type="ECO:0000313" key="14">
    <source>
        <dbReference type="EMBL" id="ACV78806.1"/>
    </source>
</evidence>
<keyword evidence="9 11" id="KW-0378">Hydrolase</keyword>
<evidence type="ECO:0000256" key="5">
    <source>
        <dbReference type="ARBA" id="ARBA00012180"/>
    </source>
</evidence>
<feature type="binding site" evidence="11">
    <location>
        <position position="50"/>
    </location>
    <ligand>
        <name>Mg(2+)</name>
        <dbReference type="ChEBI" id="CHEBI:18420"/>
        <label>1</label>
    </ligand>
</feature>
<keyword evidence="6 11" id="KW-0540">Nuclease</keyword>
<feature type="region of interest" description="Disordered" evidence="12">
    <location>
        <begin position="124"/>
        <end position="199"/>
    </location>
</feature>
<feature type="binding site" evidence="11">
    <location>
        <position position="11"/>
    </location>
    <ligand>
        <name>Mg(2+)</name>
        <dbReference type="ChEBI" id="CHEBI:18420"/>
        <label>1</label>
    </ligand>
</feature>
<dbReference type="EC" id="3.1.26.4" evidence="5 11"/>
<proteinExistence type="inferred from homology"/>
<evidence type="ECO:0000256" key="10">
    <source>
        <dbReference type="ARBA" id="ARBA00022842"/>
    </source>
</evidence>
<dbReference type="GO" id="GO:0043137">
    <property type="term" value="P:DNA replication, removal of RNA primer"/>
    <property type="evidence" value="ECO:0007669"/>
    <property type="project" value="TreeGrafter"/>
</dbReference>
<dbReference type="HAMAP" id="MF_00042">
    <property type="entry name" value="RNase_H"/>
    <property type="match status" value="1"/>
</dbReference>
<reference evidence="14 15" key="2">
    <citation type="journal article" date="2010" name="Stand. Genomic Sci.">
        <title>Complete genome sequence of Nakamurella multipartita type strain (Y-104).</title>
        <authorList>
            <person name="Tice H."/>
            <person name="Mayilraj S."/>
            <person name="Sims D."/>
            <person name="Lapidus A."/>
            <person name="Nolan M."/>
            <person name="Lucas S."/>
            <person name="Glavina Del Rio T."/>
            <person name="Copeland A."/>
            <person name="Cheng J.F."/>
            <person name="Meincke L."/>
            <person name="Bruce D."/>
            <person name="Goodwin L."/>
            <person name="Pitluck S."/>
            <person name="Ivanova N."/>
            <person name="Mavromatis K."/>
            <person name="Ovchinnikova G."/>
            <person name="Pati A."/>
            <person name="Chen A."/>
            <person name="Palaniappan K."/>
            <person name="Land M."/>
            <person name="Hauser L."/>
            <person name="Chang Y.J."/>
            <person name="Jeffries C.D."/>
            <person name="Detter J.C."/>
            <person name="Brettin T."/>
            <person name="Rohde M."/>
            <person name="Goker M."/>
            <person name="Bristow J."/>
            <person name="Eisen J.A."/>
            <person name="Markowitz V."/>
            <person name="Hugenholtz P."/>
            <person name="Kyrpides N.C."/>
            <person name="Klenk H.P."/>
            <person name="Chen F."/>
        </authorList>
    </citation>
    <scope>NUCLEOTIDE SEQUENCE [LARGE SCALE GENOMIC DNA]</scope>
    <source>
        <strain evidence="15">ATCC 700099 / DSM 44233 / CIP 104796 / JCM 9543 / NBRC 105858 / Y-104</strain>
    </source>
</reference>
<evidence type="ECO:0000256" key="2">
    <source>
        <dbReference type="ARBA" id="ARBA00004065"/>
    </source>
</evidence>
<evidence type="ECO:0000256" key="1">
    <source>
        <dbReference type="ARBA" id="ARBA00000077"/>
    </source>
</evidence>
<dbReference type="GO" id="GO:0003676">
    <property type="term" value="F:nucleic acid binding"/>
    <property type="evidence" value="ECO:0007669"/>
    <property type="project" value="InterPro"/>
</dbReference>
<dbReference type="HOGENOM" id="CLU_1179207_0_0_11"/>
<dbReference type="GO" id="GO:0005737">
    <property type="term" value="C:cytoplasm"/>
    <property type="evidence" value="ECO:0007669"/>
    <property type="project" value="UniProtKB-SubCell"/>
</dbReference>
<evidence type="ECO:0000256" key="7">
    <source>
        <dbReference type="ARBA" id="ARBA00022723"/>
    </source>
</evidence>
<feature type="binding site" evidence="11">
    <location>
        <position position="72"/>
    </location>
    <ligand>
        <name>Mg(2+)</name>
        <dbReference type="ChEBI" id="CHEBI:18420"/>
        <label>1</label>
    </ligand>
</feature>
<comment type="cofactor">
    <cofactor evidence="11">
        <name>Mg(2+)</name>
        <dbReference type="ChEBI" id="CHEBI:18420"/>
    </cofactor>
    <text evidence="11">Binds 1 Mg(2+) ion per subunit. May bind a second metal ion at a regulatory site, or after substrate binding.</text>
</comment>
<keyword evidence="11" id="KW-0963">Cytoplasm</keyword>
<dbReference type="Gene3D" id="3.30.420.10">
    <property type="entry name" value="Ribonuclease H-like superfamily/Ribonuclease H"/>
    <property type="match status" value="1"/>
</dbReference>
<dbReference type="Pfam" id="PF00075">
    <property type="entry name" value="RNase_H"/>
    <property type="match status" value="1"/>
</dbReference>
<name>C8X6F1_NAKMY</name>
<keyword evidence="15" id="KW-1185">Reference proteome</keyword>
<keyword evidence="10 11" id="KW-0460">Magnesium</keyword>
<feature type="binding site" evidence="11">
    <location>
        <position position="136"/>
    </location>
    <ligand>
        <name>Mg(2+)</name>
        <dbReference type="ChEBI" id="CHEBI:18420"/>
        <label>2</label>
    </ligand>
</feature>
<dbReference type="AlphaFoldDB" id="C8X6F1"/>
<comment type="catalytic activity">
    <reaction evidence="1 11">
        <text>Endonucleolytic cleavage to 5'-phosphomonoester.</text>
        <dbReference type="EC" id="3.1.26.4"/>
    </reaction>
</comment>
<evidence type="ECO:0000259" key="13">
    <source>
        <dbReference type="PROSITE" id="PS50879"/>
    </source>
</evidence>
<sequence length="235" mass="24296">MSEQRIQVWSDGACRGNPGPGGWGALIRVPGQPDVELSGGEPATTNNRMELRAVVEALRSLPAGSQLTVHADSTYVLNGITKWLAGWRRNGWLTGSKQPVKNVDLWQDLDEQANRHTVDWQWVKGHAGDPGNERADALANEGVPGGMGAGPAGDGRPGRSRRAPARSQSAPADSPGVTAGGQGAPAGGAKKASRPGAMAARFPGTCPQCRAAIKVGDRIRQAGGQWVCAGCAAAA</sequence>
<dbReference type="InterPro" id="IPR022892">
    <property type="entry name" value="RNaseHI"/>
</dbReference>
<dbReference type="NCBIfam" id="NF001236">
    <property type="entry name" value="PRK00203.1"/>
    <property type="match status" value="1"/>
</dbReference>
<keyword evidence="8 11" id="KW-0255">Endonuclease</keyword>
<dbReference type="InterPro" id="IPR036397">
    <property type="entry name" value="RNaseH_sf"/>
</dbReference>
<feature type="binding site" evidence="11">
    <location>
        <position position="11"/>
    </location>
    <ligand>
        <name>Mg(2+)</name>
        <dbReference type="ChEBI" id="CHEBI:18420"/>
        <label>2</label>
    </ligand>
</feature>
<dbReference type="EMBL" id="CP001737">
    <property type="protein sequence ID" value="ACV78806.1"/>
    <property type="molecule type" value="Genomic_DNA"/>
</dbReference>
<reference evidence="15" key="1">
    <citation type="submission" date="2009-09" db="EMBL/GenBank/DDBJ databases">
        <title>The complete genome of Nakamurella multipartita DSM 44233.</title>
        <authorList>
            <consortium name="US DOE Joint Genome Institute (JGI-PGF)"/>
            <person name="Lucas S."/>
            <person name="Copeland A."/>
            <person name="Lapidus A."/>
            <person name="Glavina del Rio T."/>
            <person name="Dalin E."/>
            <person name="Tice H."/>
            <person name="Bruce D."/>
            <person name="Goodwin L."/>
            <person name="Pitluck S."/>
            <person name="Kyrpides N."/>
            <person name="Mavromatis K."/>
            <person name="Ivanova N."/>
            <person name="Ovchinnikova G."/>
            <person name="Sims D."/>
            <person name="Meincke L."/>
            <person name="Brettin T."/>
            <person name="Detter J.C."/>
            <person name="Han C."/>
            <person name="Larimer F."/>
            <person name="Land M."/>
            <person name="Hauser L."/>
            <person name="Markowitz V."/>
            <person name="Cheng J.-F."/>
            <person name="Hugenholtz P."/>
            <person name="Woyke T."/>
            <person name="Wu D."/>
            <person name="Klenk H.-P."/>
            <person name="Eisen J.A."/>
        </authorList>
    </citation>
    <scope>NUCLEOTIDE SEQUENCE [LARGE SCALE GENOMIC DNA]</scope>
    <source>
        <strain evidence="15">ATCC 700099 / DSM 44233 / CIP 104796 / JCM 9543 / NBRC 105858 / Y-104</strain>
    </source>
</reference>
<dbReference type="PANTHER" id="PTHR10642:SF26">
    <property type="entry name" value="RIBONUCLEASE H1"/>
    <property type="match status" value="1"/>
</dbReference>
<dbReference type="InterPro" id="IPR050092">
    <property type="entry name" value="RNase_H"/>
</dbReference>
<accession>C8X6F1</accession>
<evidence type="ECO:0000256" key="12">
    <source>
        <dbReference type="SAM" id="MobiDB-lite"/>
    </source>
</evidence>
<evidence type="ECO:0000256" key="3">
    <source>
        <dbReference type="ARBA" id="ARBA00005300"/>
    </source>
</evidence>
<dbReference type="FunFam" id="3.30.420.10:FF:000089">
    <property type="entry name" value="Ribonuclease H"/>
    <property type="match status" value="1"/>
</dbReference>